<organism evidence="4 5">
    <name type="scientific">Glossina brevipalpis</name>
    <dbReference type="NCBI Taxonomy" id="37001"/>
    <lineage>
        <taxon>Eukaryota</taxon>
        <taxon>Metazoa</taxon>
        <taxon>Ecdysozoa</taxon>
        <taxon>Arthropoda</taxon>
        <taxon>Hexapoda</taxon>
        <taxon>Insecta</taxon>
        <taxon>Pterygota</taxon>
        <taxon>Neoptera</taxon>
        <taxon>Endopterygota</taxon>
        <taxon>Diptera</taxon>
        <taxon>Brachycera</taxon>
        <taxon>Muscomorpha</taxon>
        <taxon>Hippoboscoidea</taxon>
        <taxon>Glossinidae</taxon>
        <taxon>Glossina</taxon>
    </lineage>
</organism>
<dbReference type="PANTHER" id="PTHR19143:SF459">
    <property type="entry name" value="FIBRINOGEN C-TERMINAL DOMAIN-CONTAINING PROTEIN"/>
    <property type="match status" value="1"/>
</dbReference>
<dbReference type="InterPro" id="IPR050373">
    <property type="entry name" value="Fibrinogen_C-term_domain"/>
</dbReference>
<reference evidence="4" key="2">
    <citation type="submission" date="2020-05" db="UniProtKB">
        <authorList>
            <consortium name="EnsemblMetazoa"/>
        </authorList>
    </citation>
    <scope>IDENTIFICATION</scope>
    <source>
        <strain evidence="4">IAEA</strain>
    </source>
</reference>
<dbReference type="SUPFAM" id="SSF56496">
    <property type="entry name" value="Fibrinogen C-terminal domain-like"/>
    <property type="match status" value="1"/>
</dbReference>
<name>A0A1A9WFP4_9MUSC</name>
<dbReference type="EnsemblMetazoa" id="GBRI018048-RA">
    <property type="protein sequence ID" value="GBRI018048-PA"/>
    <property type="gene ID" value="GBRI018048"/>
</dbReference>
<dbReference type="Gene3D" id="3.90.215.10">
    <property type="entry name" value="Gamma Fibrinogen, chain A, domain 1"/>
    <property type="match status" value="1"/>
</dbReference>
<evidence type="ECO:0000313" key="4">
    <source>
        <dbReference type="EnsemblMetazoa" id="GBRI018048-PA"/>
    </source>
</evidence>
<keyword evidence="1" id="KW-0175">Coiled coil</keyword>
<dbReference type="SMART" id="SM00186">
    <property type="entry name" value="FBG"/>
    <property type="match status" value="1"/>
</dbReference>
<dbReference type="GO" id="GO:0005615">
    <property type="term" value="C:extracellular space"/>
    <property type="evidence" value="ECO:0007669"/>
    <property type="project" value="TreeGrafter"/>
</dbReference>
<feature type="signal peptide" evidence="2">
    <location>
        <begin position="1"/>
        <end position="20"/>
    </location>
</feature>
<dbReference type="STRING" id="37001.A0A1A9WFP4"/>
<dbReference type="Pfam" id="PF00147">
    <property type="entry name" value="Fibrinogen_C"/>
    <property type="match status" value="1"/>
</dbReference>
<dbReference type="CDD" id="cd00087">
    <property type="entry name" value="FReD"/>
    <property type="match status" value="1"/>
</dbReference>
<feature type="domain" description="Fibrinogen C-terminal" evidence="3">
    <location>
        <begin position="327"/>
        <end position="562"/>
    </location>
</feature>
<protein>
    <submittedName>
        <fullName evidence="4">Fibrinogen C-terminal domain-containing protein</fullName>
    </submittedName>
</protein>
<reference evidence="5" key="1">
    <citation type="submission" date="2014-03" db="EMBL/GenBank/DDBJ databases">
        <authorList>
            <person name="Aksoy S."/>
            <person name="Warren W."/>
            <person name="Wilson R.K."/>
        </authorList>
    </citation>
    <scope>NUCLEOTIDE SEQUENCE [LARGE SCALE GENOMIC DNA]</scope>
    <source>
        <strain evidence="5">IAEA</strain>
    </source>
</reference>
<accession>A0A1A9WFP4</accession>
<dbReference type="InterPro" id="IPR002181">
    <property type="entry name" value="Fibrinogen_a/b/g_C_dom"/>
</dbReference>
<evidence type="ECO:0000256" key="1">
    <source>
        <dbReference type="SAM" id="Coils"/>
    </source>
</evidence>
<proteinExistence type="predicted"/>
<dbReference type="Proteomes" id="UP000091820">
    <property type="component" value="Unassembled WGS sequence"/>
</dbReference>
<dbReference type="PANTHER" id="PTHR19143">
    <property type="entry name" value="FIBRINOGEN/TENASCIN/ANGIOPOEITIN"/>
    <property type="match status" value="1"/>
</dbReference>
<sequence>MLLSTLFMIILIEAFYQSLSTVNSTILPNVESMDFKDKFENLNQFLNKLDLSVQKLHENSQNWPIWQHHIESWNDGLRVMENKLDLLKRLQDEQQLQLEKIENMITTGTNRNSKTNLNILNHTLLLIDIKDLLSKQYKERNELSLKLNNIMHYLQVDDENIKLNKKKLNRTNKVTLPSKGVNCNCNNQSIIDIQKFVQQKEFKQLHSLGKRNAKSLESVVHSLADNAHHQEEILLLLQRSNDCCCSLTNELTTFTESSDILLKRIEKLLYNINLKKFDNEERQKTKDDNTREEEFLITAAGEADADADAGSGEEEYYKRSSDLEDVEFLRPLLKGCHQLLYEINNADEPLFIDGIYKFSSIDLNEADRDFNERYCVYSYENQTGWPWTLIQHRGPYKRQENFNRSWSDYRNGFGSLTRDFWFGNEFIHRLVYQNDYELRIELEDFNGTQTWAEYGIFHVDSEKYNYNLIISDYRGIAPDALKYHNEMDFSTYDRRNDKTIHACCPCALSYASGWWFDNCAETNLNGIYHHTPLHHNYIGIIWESWLGDYSLRETRMMIRPKQINLIYKKDP</sequence>
<keyword evidence="5" id="KW-1185">Reference proteome</keyword>
<dbReference type="PROSITE" id="PS51406">
    <property type="entry name" value="FIBRINOGEN_C_2"/>
    <property type="match status" value="1"/>
</dbReference>
<feature type="chain" id="PRO_5008400333" evidence="2">
    <location>
        <begin position="21"/>
        <end position="571"/>
    </location>
</feature>
<dbReference type="InterPro" id="IPR036056">
    <property type="entry name" value="Fibrinogen-like_C"/>
</dbReference>
<evidence type="ECO:0000259" key="3">
    <source>
        <dbReference type="PROSITE" id="PS51406"/>
    </source>
</evidence>
<feature type="coiled-coil region" evidence="1">
    <location>
        <begin position="77"/>
        <end position="104"/>
    </location>
</feature>
<evidence type="ECO:0000256" key="2">
    <source>
        <dbReference type="SAM" id="SignalP"/>
    </source>
</evidence>
<keyword evidence="2" id="KW-0732">Signal</keyword>
<evidence type="ECO:0000313" key="5">
    <source>
        <dbReference type="Proteomes" id="UP000091820"/>
    </source>
</evidence>
<dbReference type="VEuPathDB" id="VectorBase:GBRI018048"/>
<dbReference type="AlphaFoldDB" id="A0A1A9WFP4"/>
<dbReference type="InterPro" id="IPR014716">
    <property type="entry name" value="Fibrinogen_a/b/g_C_1"/>
</dbReference>